<reference evidence="2" key="1">
    <citation type="journal article" date="2019" name="Int. J. Syst. Evol. Microbiol.">
        <title>The Global Catalogue of Microorganisms (GCM) 10K type strain sequencing project: providing services to taxonomists for standard genome sequencing and annotation.</title>
        <authorList>
            <consortium name="The Broad Institute Genomics Platform"/>
            <consortium name="The Broad Institute Genome Sequencing Center for Infectious Disease"/>
            <person name="Wu L."/>
            <person name="Ma J."/>
        </authorList>
    </citation>
    <scope>NUCLEOTIDE SEQUENCE [LARGE SCALE GENOMIC DNA]</scope>
    <source>
        <strain evidence="2">WYCCWR 12678</strain>
    </source>
</reference>
<feature type="non-terminal residue" evidence="1">
    <location>
        <position position="121"/>
    </location>
</feature>
<dbReference type="Proteomes" id="UP001596002">
    <property type="component" value="Unassembled WGS sequence"/>
</dbReference>
<keyword evidence="2" id="KW-1185">Reference proteome</keyword>
<accession>A0ABV9PXQ3</accession>
<evidence type="ECO:0000313" key="2">
    <source>
        <dbReference type="Proteomes" id="UP001596002"/>
    </source>
</evidence>
<comment type="caution">
    <text evidence="1">The sequence shown here is derived from an EMBL/GenBank/DDBJ whole genome shotgun (WGS) entry which is preliminary data.</text>
</comment>
<name>A0ABV9PXQ3_9BACL</name>
<proteinExistence type="predicted"/>
<organism evidence="1 2">
    <name type="scientific">Effusibacillus consociatus</name>
    <dbReference type="NCBI Taxonomy" id="1117041"/>
    <lineage>
        <taxon>Bacteria</taxon>
        <taxon>Bacillati</taxon>
        <taxon>Bacillota</taxon>
        <taxon>Bacilli</taxon>
        <taxon>Bacillales</taxon>
        <taxon>Alicyclobacillaceae</taxon>
        <taxon>Effusibacillus</taxon>
    </lineage>
</organism>
<gene>
    <name evidence="1" type="ORF">ACFO8Q_05465</name>
</gene>
<evidence type="ECO:0000313" key="1">
    <source>
        <dbReference type="EMBL" id="MFC4766815.1"/>
    </source>
</evidence>
<dbReference type="EMBL" id="JBHSHC010000032">
    <property type="protein sequence ID" value="MFC4766815.1"/>
    <property type="molecule type" value="Genomic_DNA"/>
</dbReference>
<protein>
    <submittedName>
        <fullName evidence="1">MarR family transcriptional regulator</fullName>
    </submittedName>
</protein>
<sequence>MLLTERYKDKIKGVLSCYDRIVIHGNIPDLCFDGGMPSYLYKNNIKIFDYPEWANRHREELREHAERIAHDNGLEIEFIRKIDSFRKDDRIQAIIESHGDHPGLVHIFSAMETCTSYKPWH</sequence>